<proteinExistence type="predicted"/>
<dbReference type="PANTHER" id="PTHR11878">
    <property type="entry name" value="SODIUM/CALCIUM EXCHANGER"/>
    <property type="match status" value="1"/>
</dbReference>
<evidence type="ECO:0000259" key="8">
    <source>
        <dbReference type="Pfam" id="PF01699"/>
    </source>
</evidence>
<dbReference type="GO" id="GO:0016020">
    <property type="term" value="C:membrane"/>
    <property type="evidence" value="ECO:0007669"/>
    <property type="project" value="InterPro"/>
</dbReference>
<gene>
    <name evidence="9" type="ORF">EVOR1521_LOCUS22346</name>
</gene>
<dbReference type="InterPro" id="IPR004836">
    <property type="entry name" value="Na_Ca_Ex"/>
</dbReference>
<keyword evidence="4 7" id="KW-1133">Transmembrane helix</keyword>
<evidence type="ECO:0000256" key="1">
    <source>
        <dbReference type="ARBA" id="ARBA00004127"/>
    </source>
</evidence>
<dbReference type="Pfam" id="PF01699">
    <property type="entry name" value="Na_Ca_ex"/>
    <property type="match status" value="1"/>
</dbReference>
<dbReference type="PRINTS" id="PR01259">
    <property type="entry name" value="NACAEXCHNGR"/>
</dbReference>
<evidence type="ECO:0000313" key="9">
    <source>
        <dbReference type="EMBL" id="CAJ1398589.1"/>
    </source>
</evidence>
<evidence type="ECO:0000313" key="10">
    <source>
        <dbReference type="Proteomes" id="UP001178507"/>
    </source>
</evidence>
<dbReference type="AlphaFoldDB" id="A0AA36J4W7"/>
<dbReference type="InterPro" id="IPR004837">
    <property type="entry name" value="NaCa_Exmemb"/>
</dbReference>
<dbReference type="GO" id="GO:0005432">
    <property type="term" value="F:calcium:sodium antiporter activity"/>
    <property type="evidence" value="ECO:0007669"/>
    <property type="project" value="InterPro"/>
</dbReference>
<name>A0AA36J4W7_9DINO</name>
<dbReference type="InterPro" id="IPR051171">
    <property type="entry name" value="CaCA"/>
</dbReference>
<dbReference type="PANTHER" id="PTHR11878:SF65">
    <property type="entry name" value="NA_CA-EXCHANGE PROTEIN, ISOFORM G"/>
    <property type="match status" value="1"/>
</dbReference>
<comment type="subcellular location">
    <subcellularLocation>
        <location evidence="1">Endomembrane system</location>
        <topology evidence="1">Multi-pass membrane protein</topology>
    </subcellularLocation>
</comment>
<evidence type="ECO:0000256" key="7">
    <source>
        <dbReference type="SAM" id="Phobius"/>
    </source>
</evidence>
<comment type="caution">
    <text evidence="9">The sequence shown here is derived from an EMBL/GenBank/DDBJ whole genome shotgun (WGS) entry which is preliminary data.</text>
</comment>
<sequence>MADDLTAITLVALGTSLPDTMASRTAAMSDDTADNSIGNITGSNAVNVLLGMGISWTLGAVYWSTSGVTDEWKSHLTTSGSYEQLYLASNPAGGFIVTAGAISFSVSAFAVLAIFCVILLFARRQHYGGELGGPKAAQRRDSFLCFLLWVMFITANIVYDNLKK</sequence>
<dbReference type="EMBL" id="CAUJNA010003305">
    <property type="protein sequence ID" value="CAJ1398589.1"/>
    <property type="molecule type" value="Genomic_DNA"/>
</dbReference>
<protein>
    <recommendedName>
        <fullName evidence="8">Sodium/calcium exchanger membrane region domain-containing protein</fullName>
    </recommendedName>
</protein>
<keyword evidence="5" id="KW-0406">Ion transport</keyword>
<keyword evidence="10" id="KW-1185">Reference proteome</keyword>
<accession>A0AA36J4W7</accession>
<evidence type="ECO:0000256" key="4">
    <source>
        <dbReference type="ARBA" id="ARBA00022989"/>
    </source>
</evidence>
<organism evidence="9 10">
    <name type="scientific">Effrenium voratum</name>
    <dbReference type="NCBI Taxonomy" id="2562239"/>
    <lineage>
        <taxon>Eukaryota</taxon>
        <taxon>Sar</taxon>
        <taxon>Alveolata</taxon>
        <taxon>Dinophyceae</taxon>
        <taxon>Suessiales</taxon>
        <taxon>Symbiodiniaceae</taxon>
        <taxon>Effrenium</taxon>
    </lineage>
</organism>
<keyword evidence="6 7" id="KW-0472">Membrane</keyword>
<reference evidence="9" key="1">
    <citation type="submission" date="2023-08" db="EMBL/GenBank/DDBJ databases">
        <authorList>
            <person name="Chen Y."/>
            <person name="Shah S."/>
            <person name="Dougan E. K."/>
            <person name="Thang M."/>
            <person name="Chan C."/>
        </authorList>
    </citation>
    <scope>NUCLEOTIDE SEQUENCE</scope>
</reference>
<evidence type="ECO:0000256" key="5">
    <source>
        <dbReference type="ARBA" id="ARBA00023065"/>
    </source>
</evidence>
<feature type="transmembrane region" description="Helical" evidence="7">
    <location>
        <begin position="143"/>
        <end position="159"/>
    </location>
</feature>
<evidence type="ECO:0000256" key="2">
    <source>
        <dbReference type="ARBA" id="ARBA00022448"/>
    </source>
</evidence>
<keyword evidence="2" id="KW-0813">Transport</keyword>
<dbReference type="Proteomes" id="UP001178507">
    <property type="component" value="Unassembled WGS sequence"/>
</dbReference>
<keyword evidence="3 7" id="KW-0812">Transmembrane</keyword>
<evidence type="ECO:0000256" key="6">
    <source>
        <dbReference type="ARBA" id="ARBA00023136"/>
    </source>
</evidence>
<feature type="domain" description="Sodium/calcium exchanger membrane region" evidence="8">
    <location>
        <begin position="3"/>
        <end position="157"/>
    </location>
</feature>
<evidence type="ECO:0000256" key="3">
    <source>
        <dbReference type="ARBA" id="ARBA00022692"/>
    </source>
</evidence>
<dbReference type="InterPro" id="IPR044880">
    <property type="entry name" value="NCX_ion-bd_dom_sf"/>
</dbReference>
<feature type="transmembrane region" description="Helical" evidence="7">
    <location>
        <begin position="95"/>
        <end position="122"/>
    </location>
</feature>
<dbReference type="GO" id="GO:0012505">
    <property type="term" value="C:endomembrane system"/>
    <property type="evidence" value="ECO:0007669"/>
    <property type="project" value="UniProtKB-SubCell"/>
</dbReference>
<dbReference type="Gene3D" id="1.20.1420.30">
    <property type="entry name" value="NCX, central ion-binding region"/>
    <property type="match status" value="1"/>
</dbReference>